<dbReference type="AlphaFoldDB" id="A0A8H3H951"/>
<dbReference type="EMBL" id="CAJMWY010003284">
    <property type="protein sequence ID" value="CAE6501052.1"/>
    <property type="molecule type" value="Genomic_DNA"/>
</dbReference>
<organism evidence="2 4">
    <name type="scientific">Rhizoctonia solani</name>
    <dbReference type="NCBI Taxonomy" id="456999"/>
    <lineage>
        <taxon>Eukaryota</taxon>
        <taxon>Fungi</taxon>
        <taxon>Dikarya</taxon>
        <taxon>Basidiomycota</taxon>
        <taxon>Agaricomycotina</taxon>
        <taxon>Agaricomycetes</taxon>
        <taxon>Cantharellales</taxon>
        <taxon>Ceratobasidiaceae</taxon>
        <taxon>Rhizoctonia</taxon>
    </lineage>
</organism>
<feature type="transmembrane region" description="Helical" evidence="1">
    <location>
        <begin position="179"/>
        <end position="201"/>
    </location>
</feature>
<keyword evidence="1" id="KW-0812">Transmembrane</keyword>
<evidence type="ECO:0000256" key="1">
    <source>
        <dbReference type="SAM" id="Phobius"/>
    </source>
</evidence>
<comment type="caution">
    <text evidence="2">The sequence shown here is derived from an EMBL/GenBank/DDBJ whole genome shotgun (WGS) entry which is preliminary data.</text>
</comment>
<dbReference type="Proteomes" id="UP000663861">
    <property type="component" value="Unassembled WGS sequence"/>
</dbReference>
<name>A0A8H3H951_9AGAM</name>
<proteinExistence type="predicted"/>
<feature type="transmembrane region" description="Helical" evidence="1">
    <location>
        <begin position="113"/>
        <end position="140"/>
    </location>
</feature>
<gene>
    <name evidence="3" type="ORF">RDB_LOCUS122560</name>
    <name evidence="2" type="ORF">RDB_LOCUS136679</name>
</gene>
<feature type="transmembrane region" description="Helical" evidence="1">
    <location>
        <begin position="152"/>
        <end position="172"/>
    </location>
</feature>
<dbReference type="PANTHER" id="PTHR12242:SF1">
    <property type="entry name" value="MYND-TYPE DOMAIN-CONTAINING PROTEIN"/>
    <property type="match status" value="1"/>
</dbReference>
<evidence type="ECO:0000313" key="4">
    <source>
        <dbReference type="Proteomes" id="UP000663888"/>
    </source>
</evidence>
<dbReference type="PANTHER" id="PTHR12242">
    <property type="entry name" value="OS02G0130600 PROTEIN-RELATED"/>
    <property type="match status" value="1"/>
</dbReference>
<feature type="transmembrane region" description="Helical" evidence="1">
    <location>
        <begin position="31"/>
        <end position="51"/>
    </location>
</feature>
<feature type="transmembrane region" description="Helical" evidence="1">
    <location>
        <begin position="221"/>
        <end position="245"/>
    </location>
</feature>
<protein>
    <submittedName>
        <fullName evidence="2">Uncharacterized protein</fullName>
    </submittedName>
</protein>
<dbReference type="EMBL" id="CAJMWX010001448">
    <property type="protein sequence ID" value="CAE6489152.1"/>
    <property type="molecule type" value="Genomic_DNA"/>
</dbReference>
<reference evidence="2" key="1">
    <citation type="submission" date="2021-01" db="EMBL/GenBank/DDBJ databases">
        <authorList>
            <person name="Kaushik A."/>
        </authorList>
    </citation>
    <scope>NUCLEOTIDE SEQUENCE</scope>
    <source>
        <strain evidence="2">AG4-R118</strain>
        <strain evidence="3">AG4-RS23</strain>
    </source>
</reference>
<evidence type="ECO:0000313" key="2">
    <source>
        <dbReference type="EMBL" id="CAE6489152.1"/>
    </source>
</evidence>
<dbReference type="Proteomes" id="UP000663888">
    <property type="component" value="Unassembled WGS sequence"/>
</dbReference>
<keyword evidence="1" id="KW-1133">Transmembrane helix</keyword>
<accession>A0A8H3H951</accession>
<feature type="transmembrane region" description="Helical" evidence="1">
    <location>
        <begin position="71"/>
        <end position="92"/>
    </location>
</feature>
<keyword evidence="1" id="KW-0472">Membrane</keyword>
<dbReference type="GO" id="GO:0016020">
    <property type="term" value="C:membrane"/>
    <property type="evidence" value="ECO:0007669"/>
    <property type="project" value="TreeGrafter"/>
</dbReference>
<sequence>MTVWTALGVHTPFDPTCTLVTSHVFSPTTLAAIRLALAIYSLVALIVNIVWQAVVVDTIDSFFSYFTNLTYIGLCSYMCAASVQSIAYALRVRRFHTDSGARREYPLQRWPRFLQFLHLLLWSTVTTFPFIVTVVYWVLLASSETFATRYSSWNNITVHAMNSGFALFEVLFTRAGPMPWLHIPFLIILLACYLGVAYITYETQGFYTYSFLDPKKQGALLAAYIVGIAAAAVIIFSIVWCICWVRNRIWRRDATEKYDAVSLGDIKA</sequence>
<evidence type="ECO:0000313" key="3">
    <source>
        <dbReference type="EMBL" id="CAE6501052.1"/>
    </source>
</evidence>